<evidence type="ECO:0000313" key="2">
    <source>
        <dbReference type="EMBL" id="MCM8568265.1"/>
    </source>
</evidence>
<dbReference type="Pfam" id="PF03929">
    <property type="entry name" value="PepSY_TM"/>
    <property type="match status" value="1"/>
</dbReference>
<dbReference type="RefSeq" id="WP_252110662.1">
    <property type="nucleotide sequence ID" value="NZ_JAMSCK010000001.1"/>
</dbReference>
<feature type="transmembrane region" description="Helical" evidence="1">
    <location>
        <begin position="20"/>
        <end position="40"/>
    </location>
</feature>
<accession>A0ABT0YXR9</accession>
<keyword evidence="3" id="KW-1185">Reference proteome</keyword>
<organism evidence="2 3">
    <name type="scientific">Gramella jeungdoensis</name>
    <dbReference type="NCBI Taxonomy" id="708091"/>
    <lineage>
        <taxon>Bacteria</taxon>
        <taxon>Pseudomonadati</taxon>
        <taxon>Bacteroidota</taxon>
        <taxon>Flavobacteriia</taxon>
        <taxon>Flavobacteriales</taxon>
        <taxon>Flavobacteriaceae</taxon>
        <taxon>Christiangramia</taxon>
    </lineage>
</organism>
<name>A0ABT0YXR9_9FLAO</name>
<protein>
    <submittedName>
        <fullName evidence="2">PepSY domain-containing protein</fullName>
    </submittedName>
</protein>
<feature type="transmembrane region" description="Helical" evidence="1">
    <location>
        <begin position="340"/>
        <end position="362"/>
    </location>
</feature>
<comment type="caution">
    <text evidence="2">The sequence shown here is derived from an EMBL/GenBank/DDBJ whole genome shotgun (WGS) entry which is preliminary data.</text>
</comment>
<dbReference type="EMBL" id="JAMSCK010000001">
    <property type="protein sequence ID" value="MCM8568265.1"/>
    <property type="molecule type" value="Genomic_DNA"/>
</dbReference>
<feature type="transmembrane region" description="Helical" evidence="1">
    <location>
        <begin position="145"/>
        <end position="165"/>
    </location>
</feature>
<gene>
    <name evidence="2" type="ORF">NE848_02680</name>
</gene>
<dbReference type="Proteomes" id="UP001155077">
    <property type="component" value="Unassembled WGS sequence"/>
</dbReference>
<dbReference type="PANTHER" id="PTHR34219">
    <property type="entry name" value="IRON-REGULATED INNER MEMBRANE PROTEIN-RELATED"/>
    <property type="match status" value="1"/>
</dbReference>
<sequence length="372" mass="43182">MKNRKKHSIKKWAGRLHLWLGLITGLVVFIVAITGCIYVFQDEIKDLVHDWRKVEPEKRSFIEPSQLRIAVKEHYPDASNNFVIYAGRDRPAAVYSADGEKQYYFHFNPYSGEFLHAQDFDTDFFDIIRNLHMYLLLPEKLGRQVVGISTIIFLLMLITGIILWWPRKLKNLKNALKVKWNARWRRLNYDLHNVSGFDIHLLAIIIAVTGLYFSYEWVSDGLYELGNLGKDYKSDKVVTKVLPRTKVSGNPIDLAFYESMELLPGQDMYFVWDNGEKAPITTGAYPESLDFDHQTNFYFHPQTAELLQTHFYSEKSPGMKLQEMSYGLHTGQYLGLAGKILAFIASLFIASLPVTGFLVWWGRKNRMEHLTR</sequence>
<reference evidence="2" key="1">
    <citation type="submission" date="2022-06" db="EMBL/GenBank/DDBJ databases">
        <title>Gramella sediminis sp. nov., isolated from deep-sea sediment of the Indian Ocean.</title>
        <authorList>
            <person name="Yang L."/>
        </authorList>
    </citation>
    <scope>NUCLEOTIDE SEQUENCE</scope>
    <source>
        <strain evidence="2">HMD3159</strain>
    </source>
</reference>
<keyword evidence="1" id="KW-0812">Transmembrane</keyword>
<feature type="transmembrane region" description="Helical" evidence="1">
    <location>
        <begin position="194"/>
        <end position="215"/>
    </location>
</feature>
<evidence type="ECO:0000313" key="3">
    <source>
        <dbReference type="Proteomes" id="UP001155077"/>
    </source>
</evidence>
<keyword evidence="1" id="KW-0472">Membrane</keyword>
<evidence type="ECO:0000256" key="1">
    <source>
        <dbReference type="SAM" id="Phobius"/>
    </source>
</evidence>
<keyword evidence="1" id="KW-1133">Transmembrane helix</keyword>
<dbReference type="InterPro" id="IPR005625">
    <property type="entry name" value="PepSY-ass_TM"/>
</dbReference>
<proteinExistence type="predicted"/>